<dbReference type="EMBL" id="CM042061">
    <property type="protein sequence ID" value="KAI3673765.1"/>
    <property type="molecule type" value="Genomic_DNA"/>
</dbReference>
<sequence>MAREQPLYKDTRCCCGKSRILLRLILELSGSYSTSNNTNKSRSSSSSSPLQAQAADEVQEQDEAVMGSEDMLKRIGGLEVWKACNYS</sequence>
<reference evidence="1 2" key="2">
    <citation type="journal article" date="2022" name="Mol. Ecol. Resour.">
        <title>The genomes of chicory, endive, great burdock and yacon provide insights into Asteraceae paleo-polyploidization history and plant inulin production.</title>
        <authorList>
            <person name="Fan W."/>
            <person name="Wang S."/>
            <person name="Wang H."/>
            <person name="Wang A."/>
            <person name="Jiang F."/>
            <person name="Liu H."/>
            <person name="Zhao H."/>
            <person name="Xu D."/>
            <person name="Zhang Y."/>
        </authorList>
    </citation>
    <scope>NUCLEOTIDE SEQUENCE [LARGE SCALE GENOMIC DNA]</scope>
    <source>
        <strain evidence="2">cv. Niubang</strain>
    </source>
</reference>
<name>A0ACB8XTJ3_ARCLA</name>
<dbReference type="Proteomes" id="UP001055879">
    <property type="component" value="Linkage Group LG15"/>
</dbReference>
<reference evidence="2" key="1">
    <citation type="journal article" date="2022" name="Mol. Ecol. Resour.">
        <title>The genomes of chicory, endive, great burdock and yacon provide insights into Asteraceae palaeo-polyploidization history and plant inulin production.</title>
        <authorList>
            <person name="Fan W."/>
            <person name="Wang S."/>
            <person name="Wang H."/>
            <person name="Wang A."/>
            <person name="Jiang F."/>
            <person name="Liu H."/>
            <person name="Zhao H."/>
            <person name="Xu D."/>
            <person name="Zhang Y."/>
        </authorList>
    </citation>
    <scope>NUCLEOTIDE SEQUENCE [LARGE SCALE GENOMIC DNA]</scope>
    <source>
        <strain evidence="2">cv. Niubang</strain>
    </source>
</reference>
<proteinExistence type="predicted"/>
<organism evidence="1 2">
    <name type="scientific">Arctium lappa</name>
    <name type="common">Greater burdock</name>
    <name type="synonym">Lappa major</name>
    <dbReference type="NCBI Taxonomy" id="4217"/>
    <lineage>
        <taxon>Eukaryota</taxon>
        <taxon>Viridiplantae</taxon>
        <taxon>Streptophyta</taxon>
        <taxon>Embryophyta</taxon>
        <taxon>Tracheophyta</taxon>
        <taxon>Spermatophyta</taxon>
        <taxon>Magnoliopsida</taxon>
        <taxon>eudicotyledons</taxon>
        <taxon>Gunneridae</taxon>
        <taxon>Pentapetalae</taxon>
        <taxon>asterids</taxon>
        <taxon>campanulids</taxon>
        <taxon>Asterales</taxon>
        <taxon>Asteraceae</taxon>
        <taxon>Carduoideae</taxon>
        <taxon>Cardueae</taxon>
        <taxon>Arctiinae</taxon>
        <taxon>Arctium</taxon>
    </lineage>
</organism>
<keyword evidence="2" id="KW-1185">Reference proteome</keyword>
<gene>
    <name evidence="1" type="ORF">L6452_39895</name>
</gene>
<comment type="caution">
    <text evidence="1">The sequence shown here is derived from an EMBL/GenBank/DDBJ whole genome shotgun (WGS) entry which is preliminary data.</text>
</comment>
<accession>A0ACB8XTJ3</accession>
<evidence type="ECO:0000313" key="2">
    <source>
        <dbReference type="Proteomes" id="UP001055879"/>
    </source>
</evidence>
<evidence type="ECO:0000313" key="1">
    <source>
        <dbReference type="EMBL" id="KAI3673765.1"/>
    </source>
</evidence>
<protein>
    <submittedName>
        <fullName evidence="1">Uncharacterized protein</fullName>
    </submittedName>
</protein>